<dbReference type="PANTHER" id="PTHR10151">
    <property type="entry name" value="ECTONUCLEOTIDE PYROPHOSPHATASE/PHOSPHODIESTERASE"/>
    <property type="match status" value="1"/>
</dbReference>
<gene>
    <name evidence="6" type="ORF">M23134_05266</name>
</gene>
<dbReference type="Gene3D" id="3.40.720.10">
    <property type="entry name" value="Alkaline Phosphatase, subunit A"/>
    <property type="match status" value="1"/>
</dbReference>
<evidence type="ECO:0000256" key="3">
    <source>
        <dbReference type="ARBA" id="ARBA00022729"/>
    </source>
</evidence>
<dbReference type="InterPro" id="IPR017850">
    <property type="entry name" value="Alkaline_phosphatase_core_sf"/>
</dbReference>
<dbReference type="PIRSF" id="PIRSF031924">
    <property type="entry name" value="Pi-irrepressible_AP"/>
    <property type="match status" value="1"/>
</dbReference>
<feature type="active site" description="Phosphothreonine intermediate" evidence="4">
    <location>
        <position position="65"/>
    </location>
</feature>
<evidence type="ECO:0000256" key="1">
    <source>
        <dbReference type="ARBA" id="ARBA00022553"/>
    </source>
</evidence>
<sequence length="544" mass="61469">MAGITTQAQTQHSTPKLVVGVMVDQMRYDYLFRYYNQYGKNGFKKLINKGFLAKNAHYNYTPTYTGPGHASVYTGTTPANHGIIGNRWYTREKNRTINCVEDSSVKTVGSNTRRGANSPVSLLATTVGDQLRLASNWRSKVVSVSIKNRGAILPGGRTANAAYWYDYSTGQFITSNYYMNKLPNWVENFNKQGLSDKFLTQTWSPLKPISQYRESSGDNTPYEQVLRGKKAPTFPYNFAELKKVYAKKNAQYHLVVASPFGNTLVQKMAIEAINKEKLGQGKETDMLAISFSSTDVTGHAFGPRSIEVEDMYLRLDREIAELITHLDKKVGQDNYVLFLTADHAVVDVPQYLRDHRIAGGYAPLRIYFSKLRDYLTKKYGVGKWILHAGNQVFLNRKLIKERNISLEKVQRDAAHFLLQFEGIYKTYTATDLHRNNYTHGIVSKLQKGYNQKRSGDVFFVLNPAWLPAWSPTGRINKRAKQGTSHGSGYNYDTHVPIIFYGAGIDHGSSVRRIHITDIAPTLAMMLHLQLPNAATGQPIEELFD</sequence>
<name>A1ZDM1_MICM2</name>
<feature type="binding site" evidence="5">
    <location>
        <begin position="147"/>
        <end position="149"/>
    </location>
    <ligand>
        <name>substrate</name>
    </ligand>
</feature>
<proteinExistence type="predicted"/>
<evidence type="ECO:0000256" key="5">
    <source>
        <dbReference type="PIRSR" id="PIRSR031924-51"/>
    </source>
</evidence>
<comment type="caution">
    <text evidence="6">The sequence shown here is derived from an EMBL/GenBank/DDBJ whole genome shotgun (WGS) entry which is preliminary data.</text>
</comment>
<evidence type="ECO:0000313" key="7">
    <source>
        <dbReference type="Proteomes" id="UP000004095"/>
    </source>
</evidence>
<evidence type="ECO:0000256" key="4">
    <source>
        <dbReference type="PIRSR" id="PIRSR031924-50"/>
    </source>
</evidence>
<accession>A1ZDM1</accession>
<evidence type="ECO:0000313" key="6">
    <source>
        <dbReference type="EMBL" id="EAY31760.1"/>
    </source>
</evidence>
<dbReference type="InterPro" id="IPR026263">
    <property type="entry name" value="Alkaline_phosphatase_prok"/>
</dbReference>
<protein>
    <submittedName>
        <fullName evidence="6">PI-irrepressible alkaline phosphatase PafA</fullName>
    </submittedName>
</protein>
<dbReference type="Proteomes" id="UP000004095">
    <property type="component" value="Unassembled WGS sequence"/>
</dbReference>
<dbReference type="CDD" id="cd16016">
    <property type="entry name" value="AP-SPAP"/>
    <property type="match status" value="1"/>
</dbReference>
<dbReference type="PANTHER" id="PTHR10151:SF120">
    <property type="entry name" value="BIS(5'-ADENOSYL)-TRIPHOSPHATASE"/>
    <property type="match status" value="1"/>
</dbReference>
<reference evidence="6 7" key="1">
    <citation type="submission" date="2007-01" db="EMBL/GenBank/DDBJ databases">
        <authorList>
            <person name="Haygood M."/>
            <person name="Podell S."/>
            <person name="Anderson C."/>
            <person name="Hopkinson B."/>
            <person name="Roe K."/>
            <person name="Barbeau K."/>
            <person name="Gaasterland T."/>
            <person name="Ferriera S."/>
            <person name="Johnson J."/>
            <person name="Kravitz S."/>
            <person name="Beeson K."/>
            <person name="Sutton G."/>
            <person name="Rogers Y.-H."/>
            <person name="Friedman R."/>
            <person name="Frazier M."/>
            <person name="Venter J.C."/>
        </authorList>
    </citation>
    <scope>NUCLEOTIDE SEQUENCE [LARGE SCALE GENOMIC DNA]</scope>
    <source>
        <strain evidence="6 7">ATCC 23134</strain>
    </source>
</reference>
<keyword evidence="2" id="KW-0479">Metal-binding</keyword>
<dbReference type="AlphaFoldDB" id="A1ZDM1"/>
<keyword evidence="3" id="KW-0732">Signal</keyword>
<dbReference type="InterPro" id="IPR002591">
    <property type="entry name" value="Phosphodiest/P_Trfase"/>
</dbReference>
<dbReference type="SUPFAM" id="SSF53649">
    <property type="entry name" value="Alkaline phosphatase-like"/>
    <property type="match status" value="1"/>
</dbReference>
<dbReference type="EMBL" id="AAWS01000002">
    <property type="protein sequence ID" value="EAY31760.1"/>
    <property type="molecule type" value="Genomic_DNA"/>
</dbReference>
<feature type="binding site" evidence="5">
    <location>
        <position position="86"/>
    </location>
    <ligand>
        <name>substrate</name>
    </ligand>
</feature>
<dbReference type="Pfam" id="PF01663">
    <property type="entry name" value="Phosphodiest"/>
    <property type="match status" value="1"/>
</dbReference>
<dbReference type="Gene3D" id="3.30.1360.150">
    <property type="match status" value="1"/>
</dbReference>
<organism evidence="6 7">
    <name type="scientific">Microscilla marina ATCC 23134</name>
    <dbReference type="NCBI Taxonomy" id="313606"/>
    <lineage>
        <taxon>Bacteria</taxon>
        <taxon>Pseudomonadati</taxon>
        <taxon>Bacteroidota</taxon>
        <taxon>Cytophagia</taxon>
        <taxon>Cytophagales</taxon>
        <taxon>Microscillaceae</taxon>
        <taxon>Microscilla</taxon>
    </lineage>
</organism>
<evidence type="ECO:0000256" key="2">
    <source>
        <dbReference type="ARBA" id="ARBA00022723"/>
    </source>
</evidence>
<dbReference type="eggNOG" id="COG1524">
    <property type="taxonomic scope" value="Bacteria"/>
</dbReference>
<keyword evidence="7" id="KW-1185">Reference proteome</keyword>
<dbReference type="GO" id="GO:0004035">
    <property type="term" value="F:alkaline phosphatase activity"/>
    <property type="evidence" value="ECO:0007669"/>
    <property type="project" value="InterPro"/>
</dbReference>
<dbReference type="GO" id="GO:0046872">
    <property type="term" value="F:metal ion binding"/>
    <property type="evidence" value="ECO:0007669"/>
    <property type="project" value="UniProtKB-KW"/>
</dbReference>
<keyword evidence="1 4" id="KW-0597">Phosphoprotein</keyword>
<dbReference type="NCBIfam" id="NF042991">
    <property type="entry name" value="alk_phos_PafA"/>
    <property type="match status" value="1"/>
</dbReference>